<keyword evidence="20" id="KW-1185">Reference proteome</keyword>
<gene>
    <name evidence="19" type="primary">CPK2</name>
    <name evidence="19" type="ORF">SNAT2548_LOCUS31621</name>
</gene>
<name>A0A812UC80_9DINO</name>
<dbReference type="Gene3D" id="3.30.200.20">
    <property type="entry name" value="Phosphorylase Kinase, domain 1"/>
    <property type="match status" value="1"/>
</dbReference>
<dbReference type="Proteomes" id="UP000604046">
    <property type="component" value="Unassembled WGS sequence"/>
</dbReference>
<dbReference type="InterPro" id="IPR017441">
    <property type="entry name" value="Protein_kinase_ATP_BS"/>
</dbReference>
<comment type="similarity">
    <text evidence="12">Belongs to the protein kinase superfamily. Ser/Thr protein kinase family. CDPK subfamily.</text>
</comment>
<feature type="domain" description="Protein kinase" evidence="17">
    <location>
        <begin position="169"/>
        <end position="423"/>
    </location>
</feature>
<dbReference type="PROSITE" id="PS00107">
    <property type="entry name" value="PROTEIN_KINASE_ATP"/>
    <property type="match status" value="1"/>
</dbReference>
<evidence type="ECO:0000256" key="5">
    <source>
        <dbReference type="ARBA" id="ARBA00022679"/>
    </source>
</evidence>
<dbReference type="SMART" id="SM00220">
    <property type="entry name" value="S_TKc"/>
    <property type="match status" value="1"/>
</dbReference>
<evidence type="ECO:0000256" key="6">
    <source>
        <dbReference type="ARBA" id="ARBA00022723"/>
    </source>
</evidence>
<evidence type="ECO:0000256" key="11">
    <source>
        <dbReference type="ARBA" id="ARBA00022840"/>
    </source>
</evidence>
<comment type="cofactor">
    <cofactor evidence="1">
        <name>Mg(2+)</name>
        <dbReference type="ChEBI" id="CHEBI:18420"/>
    </cofactor>
</comment>
<evidence type="ECO:0000259" key="18">
    <source>
        <dbReference type="PROSITE" id="PS50222"/>
    </source>
</evidence>
<evidence type="ECO:0000256" key="13">
    <source>
        <dbReference type="ARBA" id="ARBA00047899"/>
    </source>
</evidence>
<dbReference type="InterPro" id="IPR011992">
    <property type="entry name" value="EF-hand-dom_pair"/>
</dbReference>
<evidence type="ECO:0000256" key="8">
    <source>
        <dbReference type="ARBA" id="ARBA00022741"/>
    </source>
</evidence>
<dbReference type="InterPro" id="IPR002048">
    <property type="entry name" value="EF_hand_dom"/>
</dbReference>
<feature type="compositionally biased region" description="Low complexity" evidence="16">
    <location>
        <begin position="59"/>
        <end position="79"/>
    </location>
</feature>
<comment type="catalytic activity">
    <reaction evidence="14">
        <text>L-seryl-[protein] + ATP = O-phospho-L-seryl-[protein] + ADP + H(+)</text>
        <dbReference type="Rhea" id="RHEA:17989"/>
        <dbReference type="Rhea" id="RHEA-COMP:9863"/>
        <dbReference type="Rhea" id="RHEA-COMP:11604"/>
        <dbReference type="ChEBI" id="CHEBI:15378"/>
        <dbReference type="ChEBI" id="CHEBI:29999"/>
        <dbReference type="ChEBI" id="CHEBI:30616"/>
        <dbReference type="ChEBI" id="CHEBI:83421"/>
        <dbReference type="ChEBI" id="CHEBI:456216"/>
        <dbReference type="EC" id="2.7.11.1"/>
    </reaction>
</comment>
<dbReference type="FunFam" id="3.30.200.20:FF:000315">
    <property type="entry name" value="Calcium-dependent protein kinase 3"/>
    <property type="match status" value="1"/>
</dbReference>
<dbReference type="PANTHER" id="PTHR24349">
    <property type="entry name" value="SERINE/THREONINE-PROTEIN KINASE"/>
    <property type="match status" value="1"/>
</dbReference>
<evidence type="ECO:0000256" key="4">
    <source>
        <dbReference type="ARBA" id="ARBA00022527"/>
    </source>
</evidence>
<evidence type="ECO:0000256" key="3">
    <source>
        <dbReference type="ARBA" id="ARBA00012513"/>
    </source>
</evidence>
<keyword evidence="9" id="KW-0418">Kinase</keyword>
<dbReference type="Gene3D" id="1.10.510.10">
    <property type="entry name" value="Transferase(Phosphotransferase) domain 1"/>
    <property type="match status" value="1"/>
</dbReference>
<dbReference type="GO" id="GO:0005524">
    <property type="term" value="F:ATP binding"/>
    <property type="evidence" value="ECO:0007669"/>
    <property type="project" value="UniProtKB-UniRule"/>
</dbReference>
<comment type="catalytic activity">
    <reaction evidence="13">
        <text>L-threonyl-[protein] + ATP = O-phospho-L-threonyl-[protein] + ADP + H(+)</text>
        <dbReference type="Rhea" id="RHEA:46608"/>
        <dbReference type="Rhea" id="RHEA-COMP:11060"/>
        <dbReference type="Rhea" id="RHEA-COMP:11605"/>
        <dbReference type="ChEBI" id="CHEBI:15378"/>
        <dbReference type="ChEBI" id="CHEBI:30013"/>
        <dbReference type="ChEBI" id="CHEBI:30616"/>
        <dbReference type="ChEBI" id="CHEBI:61977"/>
        <dbReference type="ChEBI" id="CHEBI:456216"/>
        <dbReference type="EC" id="2.7.11.1"/>
    </reaction>
</comment>
<evidence type="ECO:0000259" key="17">
    <source>
        <dbReference type="PROSITE" id="PS50011"/>
    </source>
</evidence>
<evidence type="ECO:0000256" key="16">
    <source>
        <dbReference type="SAM" id="MobiDB-lite"/>
    </source>
</evidence>
<dbReference type="InterPro" id="IPR000719">
    <property type="entry name" value="Prot_kinase_dom"/>
</dbReference>
<dbReference type="SMART" id="SM00054">
    <property type="entry name" value="EFh"/>
    <property type="match status" value="3"/>
</dbReference>
<dbReference type="SUPFAM" id="SSF47473">
    <property type="entry name" value="EF-hand"/>
    <property type="match status" value="1"/>
</dbReference>
<dbReference type="Pfam" id="PF00069">
    <property type="entry name" value="Pkinase"/>
    <property type="match status" value="1"/>
</dbReference>
<dbReference type="GO" id="GO:0004674">
    <property type="term" value="F:protein serine/threonine kinase activity"/>
    <property type="evidence" value="ECO:0007669"/>
    <property type="project" value="UniProtKB-KW"/>
</dbReference>
<comment type="caution">
    <text evidence="19">The sequence shown here is derived from an EMBL/GenBank/DDBJ whole genome shotgun (WGS) entry which is preliminary data.</text>
</comment>
<keyword evidence="5" id="KW-0808">Transferase</keyword>
<keyword evidence="7" id="KW-0677">Repeat</keyword>
<dbReference type="Gene3D" id="1.10.238.10">
    <property type="entry name" value="EF-hand"/>
    <property type="match status" value="2"/>
</dbReference>
<dbReference type="EMBL" id="CAJNDS010002668">
    <property type="protein sequence ID" value="CAE7560813.1"/>
    <property type="molecule type" value="Genomic_DNA"/>
</dbReference>
<evidence type="ECO:0000256" key="14">
    <source>
        <dbReference type="ARBA" id="ARBA00048679"/>
    </source>
</evidence>
<evidence type="ECO:0000256" key="9">
    <source>
        <dbReference type="ARBA" id="ARBA00022777"/>
    </source>
</evidence>
<evidence type="ECO:0000256" key="10">
    <source>
        <dbReference type="ARBA" id="ARBA00022837"/>
    </source>
</evidence>
<dbReference type="InterPro" id="IPR018247">
    <property type="entry name" value="EF_Hand_1_Ca_BS"/>
</dbReference>
<feature type="domain" description="EF-hand" evidence="18">
    <location>
        <begin position="464"/>
        <end position="499"/>
    </location>
</feature>
<evidence type="ECO:0000313" key="19">
    <source>
        <dbReference type="EMBL" id="CAE7560813.1"/>
    </source>
</evidence>
<dbReference type="SUPFAM" id="SSF56112">
    <property type="entry name" value="Protein kinase-like (PK-like)"/>
    <property type="match status" value="1"/>
</dbReference>
<dbReference type="InterPro" id="IPR050205">
    <property type="entry name" value="CDPK_Ser/Thr_kinases"/>
</dbReference>
<feature type="region of interest" description="Disordered" evidence="16">
    <location>
        <begin position="50"/>
        <end position="79"/>
    </location>
</feature>
<dbReference type="FunFam" id="1.10.510.10:FF:000571">
    <property type="entry name" value="Maternal embryonic leucine zipper kinase"/>
    <property type="match status" value="1"/>
</dbReference>
<evidence type="ECO:0000256" key="2">
    <source>
        <dbReference type="ARBA" id="ARBA00011245"/>
    </source>
</evidence>
<protein>
    <recommendedName>
        <fullName evidence="3">non-specific serine/threonine protein kinase</fullName>
        <ecNumber evidence="3">2.7.11.1</ecNumber>
    </recommendedName>
</protein>
<dbReference type="PROSITE" id="PS00018">
    <property type="entry name" value="EF_HAND_1"/>
    <property type="match status" value="2"/>
</dbReference>
<evidence type="ECO:0000256" key="15">
    <source>
        <dbReference type="PROSITE-ProRule" id="PRU10141"/>
    </source>
</evidence>
<evidence type="ECO:0000256" key="1">
    <source>
        <dbReference type="ARBA" id="ARBA00001946"/>
    </source>
</evidence>
<feature type="domain" description="EF-hand" evidence="18">
    <location>
        <begin position="542"/>
        <end position="577"/>
    </location>
</feature>
<dbReference type="OrthoDB" id="4062651at2759"/>
<keyword evidence="10" id="KW-0106">Calcium</keyword>
<dbReference type="EC" id="2.7.11.1" evidence="3"/>
<accession>A0A812UC80</accession>
<organism evidence="19 20">
    <name type="scientific">Symbiodinium natans</name>
    <dbReference type="NCBI Taxonomy" id="878477"/>
    <lineage>
        <taxon>Eukaryota</taxon>
        <taxon>Sar</taxon>
        <taxon>Alveolata</taxon>
        <taxon>Dinophyceae</taxon>
        <taxon>Suessiales</taxon>
        <taxon>Symbiodiniaceae</taxon>
        <taxon>Symbiodinium</taxon>
    </lineage>
</organism>
<dbReference type="AlphaFoldDB" id="A0A812UC80"/>
<feature type="domain" description="EF-hand" evidence="18">
    <location>
        <begin position="589"/>
        <end position="611"/>
    </location>
</feature>
<keyword evidence="8 15" id="KW-0547">Nucleotide-binding</keyword>
<dbReference type="PROSITE" id="PS50011">
    <property type="entry name" value="PROTEIN_KINASE_DOM"/>
    <property type="match status" value="1"/>
</dbReference>
<dbReference type="Pfam" id="PF13202">
    <property type="entry name" value="EF-hand_5"/>
    <property type="match status" value="1"/>
</dbReference>
<feature type="binding site" evidence="15">
    <location>
        <position position="198"/>
    </location>
    <ligand>
        <name>ATP</name>
        <dbReference type="ChEBI" id="CHEBI:30616"/>
    </ligand>
</feature>
<keyword evidence="4" id="KW-0723">Serine/threonine-protein kinase</keyword>
<dbReference type="PROSITE" id="PS50222">
    <property type="entry name" value="EF_HAND_2"/>
    <property type="match status" value="3"/>
</dbReference>
<dbReference type="GO" id="GO:0005509">
    <property type="term" value="F:calcium ion binding"/>
    <property type="evidence" value="ECO:0007669"/>
    <property type="project" value="InterPro"/>
</dbReference>
<keyword evidence="11 15" id="KW-0067">ATP-binding</keyword>
<proteinExistence type="inferred from homology"/>
<dbReference type="InterPro" id="IPR011009">
    <property type="entry name" value="Kinase-like_dom_sf"/>
</dbReference>
<evidence type="ECO:0000256" key="7">
    <source>
        <dbReference type="ARBA" id="ARBA00022737"/>
    </source>
</evidence>
<comment type="subunit">
    <text evidence="2">Monomer.</text>
</comment>
<evidence type="ECO:0000256" key="12">
    <source>
        <dbReference type="ARBA" id="ARBA00024334"/>
    </source>
</evidence>
<sequence length="611" mass="67581">MGGSISHRRCWQCNDVVGVATYDALGEDPVKRETEPSASASSVNNTSKAPLKTFYTVTGSPASEGSAPGSQPGSQGSLLSRGAACSSAYKGRTGRTFSEVSLSDGDEDNDSECLVVSQTSISSAASSASSRSSTRHSHRRLKLVETMGHIPSIALQLVINNPSPLDSIYKVEKELGKGAFGIVRLGRVRITGAKRAIKTISKEMMKEQTGSLKMEIEIMKMLDHPGVVMLFEIFEDDDVHLSMEICEGGCLTDRVKAAPHGQLPQKELHVVMRQIVAAVNYLHELNIVHRDIKADNILSKVHPTEALRRTSLKVSDFGLSRIVEEGEYLSTMGGTPSHMAPEVFERYYNHKCDLWSCGVVMYYLIAGELPFKNEAEVKKGKYRMTHPVWDSMPTQPVAFLSTLLCRRASSRYSAKKALRDEWLLNSKATPVTHTRLMEELHTFRSFNKFKRAVICTAVSMLADHQIASSRELFISLDADKDGKISAQDLKRAGGRALGMGDNPVSSLQVKDAVADRFEQLSPSRPFGYTEFLAATVDPNCYMNTKLLKAAFNYFDRDHDGHISLSELSSGHLLGTLSMEELHEIMTWCDENGDMQIEFKEFESMMMSEAEH</sequence>
<dbReference type="Pfam" id="PF13499">
    <property type="entry name" value="EF-hand_7"/>
    <property type="match status" value="1"/>
</dbReference>
<evidence type="ECO:0000313" key="20">
    <source>
        <dbReference type="Proteomes" id="UP000604046"/>
    </source>
</evidence>
<dbReference type="CDD" id="cd00051">
    <property type="entry name" value="EFh"/>
    <property type="match status" value="1"/>
</dbReference>
<reference evidence="19" key="1">
    <citation type="submission" date="2021-02" db="EMBL/GenBank/DDBJ databases">
        <authorList>
            <person name="Dougan E. K."/>
            <person name="Rhodes N."/>
            <person name="Thang M."/>
            <person name="Chan C."/>
        </authorList>
    </citation>
    <scope>NUCLEOTIDE SEQUENCE</scope>
</reference>
<keyword evidence="6" id="KW-0479">Metal-binding</keyword>